<dbReference type="PANTHER" id="PTHR45708">
    <property type="entry name" value="ENDOCHITINASE"/>
    <property type="match status" value="1"/>
</dbReference>
<sequence length="427" mass="45788">MRSRQSILSVLLLLFTNVFADPPNLARRGPSSGGSLALYWGQNPGPSQGYKSEGSLASYCQDSTVDIIIISFLNGWRRKSDGSYQMAMNLAVHTGDGKSCNGGALLSNGLPKCPGLEADIKTCQAKGKKVLIALGGSIPDGINYGLASDADGKAFAIAFNQVFLGDKSKPNLRPFGTAVLDGLDLDIEQGSSKGYAAFTLAIKKLSPSTIVAAAPQCPIPDRYLQDAMVRGRVEYIFMQFYNNPGCAAVSGGYNYKDWANLVRTKFGYRSAKLFVGLPSSPGDAPAVTLHLHFHPTYSDPPTTPALRITHCLQGGYANIAQIKHIIDITRSGNSDVFGGIAFWEASTAFLNKQSDGQGIAQGTKKYLSKGSTGKATPRCTKIYVTKSGDKCSKISKKKKVSKQNLAKWNPRIDCIKSLPTGHTICLR</sequence>
<dbReference type="GO" id="GO:0006032">
    <property type="term" value="P:chitin catabolic process"/>
    <property type="evidence" value="ECO:0007669"/>
    <property type="project" value="UniProtKB-KW"/>
</dbReference>
<evidence type="ECO:0000256" key="7">
    <source>
        <dbReference type="ARBA" id="ARBA00023326"/>
    </source>
</evidence>
<reference evidence="13 14" key="1">
    <citation type="journal article" date="2018" name="New Phytol.">
        <title>Phylogenomics of Endogonaceae and evolution of mycorrhizas within Mucoromycota.</title>
        <authorList>
            <person name="Chang Y."/>
            <person name="Desiro A."/>
            <person name="Na H."/>
            <person name="Sandor L."/>
            <person name="Lipzen A."/>
            <person name="Clum A."/>
            <person name="Barry K."/>
            <person name="Grigoriev I.V."/>
            <person name="Martin F.M."/>
            <person name="Stajich J.E."/>
            <person name="Smith M.E."/>
            <person name="Bonito G."/>
            <person name="Spatafora J.W."/>
        </authorList>
    </citation>
    <scope>NUCLEOTIDE SEQUENCE [LARGE SCALE GENOMIC DNA]</scope>
    <source>
        <strain evidence="13 14">AD002</strain>
    </source>
</reference>
<dbReference type="InterPro" id="IPR036779">
    <property type="entry name" value="LysM_dom_sf"/>
</dbReference>
<dbReference type="Pfam" id="PF01476">
    <property type="entry name" value="LysM"/>
    <property type="match status" value="1"/>
</dbReference>
<dbReference type="SUPFAM" id="SSF54106">
    <property type="entry name" value="LysM domain"/>
    <property type="match status" value="1"/>
</dbReference>
<keyword evidence="5" id="KW-0119">Carbohydrate metabolism</keyword>
<keyword evidence="10" id="KW-0732">Signal</keyword>
<comment type="similarity">
    <text evidence="9">Belongs to the glycosyl hydrolase 18 family.</text>
</comment>
<feature type="signal peptide" evidence="10">
    <location>
        <begin position="1"/>
        <end position="20"/>
    </location>
</feature>
<evidence type="ECO:0000313" key="14">
    <source>
        <dbReference type="Proteomes" id="UP000274822"/>
    </source>
</evidence>
<keyword evidence="7" id="KW-0624">Polysaccharide degradation</keyword>
<feature type="chain" id="PRO_5019578071" description="chitinase" evidence="10">
    <location>
        <begin position="21"/>
        <end position="427"/>
    </location>
</feature>
<keyword evidence="6 8" id="KW-0326">Glycosidase</keyword>
<evidence type="ECO:0000256" key="6">
    <source>
        <dbReference type="ARBA" id="ARBA00023295"/>
    </source>
</evidence>
<dbReference type="GO" id="GO:0005576">
    <property type="term" value="C:extracellular region"/>
    <property type="evidence" value="ECO:0007669"/>
    <property type="project" value="TreeGrafter"/>
</dbReference>
<evidence type="ECO:0000256" key="2">
    <source>
        <dbReference type="ARBA" id="ARBA00012729"/>
    </source>
</evidence>
<dbReference type="PANTHER" id="PTHR45708:SF49">
    <property type="entry name" value="ENDOCHITINASE"/>
    <property type="match status" value="1"/>
</dbReference>
<dbReference type="PROSITE" id="PS51782">
    <property type="entry name" value="LYSM"/>
    <property type="match status" value="1"/>
</dbReference>
<evidence type="ECO:0000256" key="1">
    <source>
        <dbReference type="ARBA" id="ARBA00000822"/>
    </source>
</evidence>
<proteinExistence type="inferred from homology"/>
<dbReference type="Proteomes" id="UP000274822">
    <property type="component" value="Unassembled WGS sequence"/>
</dbReference>
<dbReference type="AlphaFoldDB" id="A0A433QZN9"/>
<dbReference type="InterPro" id="IPR050542">
    <property type="entry name" value="Glycosyl_Hydrlase18_Chitinase"/>
</dbReference>
<gene>
    <name evidence="13" type="ORF">BC938DRAFT_474280</name>
</gene>
<evidence type="ECO:0000256" key="3">
    <source>
        <dbReference type="ARBA" id="ARBA00022801"/>
    </source>
</evidence>
<dbReference type="Gene3D" id="3.10.350.10">
    <property type="entry name" value="LysM domain"/>
    <property type="match status" value="1"/>
</dbReference>
<accession>A0A433QZN9</accession>
<dbReference type="InterPro" id="IPR001579">
    <property type="entry name" value="Glyco_hydro_18_chit_AS"/>
</dbReference>
<evidence type="ECO:0000256" key="9">
    <source>
        <dbReference type="RuleBase" id="RU004453"/>
    </source>
</evidence>
<dbReference type="SUPFAM" id="SSF51445">
    <property type="entry name" value="(Trans)glycosidases"/>
    <property type="match status" value="1"/>
</dbReference>
<feature type="domain" description="GH18" evidence="12">
    <location>
        <begin position="34"/>
        <end position="360"/>
    </location>
</feature>
<feature type="domain" description="LysM" evidence="11">
    <location>
        <begin position="381"/>
        <end position="426"/>
    </location>
</feature>
<dbReference type="Gene3D" id="3.20.20.80">
    <property type="entry name" value="Glycosidases"/>
    <property type="match status" value="1"/>
</dbReference>
<evidence type="ECO:0000313" key="13">
    <source>
        <dbReference type="EMBL" id="RUS35205.1"/>
    </source>
</evidence>
<evidence type="ECO:0000256" key="10">
    <source>
        <dbReference type="SAM" id="SignalP"/>
    </source>
</evidence>
<keyword evidence="4" id="KW-0146">Chitin degradation</keyword>
<comment type="caution">
    <text evidence="13">The sequence shown here is derived from an EMBL/GenBank/DDBJ whole genome shotgun (WGS) entry which is preliminary data.</text>
</comment>
<dbReference type="Pfam" id="PF00704">
    <property type="entry name" value="Glyco_hydro_18"/>
    <property type="match status" value="1"/>
</dbReference>
<organism evidence="13 14">
    <name type="scientific">Jimgerdemannia flammicorona</name>
    <dbReference type="NCBI Taxonomy" id="994334"/>
    <lineage>
        <taxon>Eukaryota</taxon>
        <taxon>Fungi</taxon>
        <taxon>Fungi incertae sedis</taxon>
        <taxon>Mucoromycota</taxon>
        <taxon>Mucoromycotina</taxon>
        <taxon>Endogonomycetes</taxon>
        <taxon>Endogonales</taxon>
        <taxon>Endogonaceae</taxon>
        <taxon>Jimgerdemannia</taxon>
    </lineage>
</organism>
<dbReference type="EC" id="3.2.1.14" evidence="2"/>
<evidence type="ECO:0000259" key="12">
    <source>
        <dbReference type="PROSITE" id="PS51910"/>
    </source>
</evidence>
<dbReference type="PROSITE" id="PS01095">
    <property type="entry name" value="GH18_1"/>
    <property type="match status" value="1"/>
</dbReference>
<protein>
    <recommendedName>
        <fullName evidence="2">chitinase</fullName>
        <ecNumber evidence="2">3.2.1.14</ecNumber>
    </recommendedName>
</protein>
<dbReference type="InterPro" id="IPR017853">
    <property type="entry name" value="GH"/>
</dbReference>
<dbReference type="PROSITE" id="PS51910">
    <property type="entry name" value="GH18_2"/>
    <property type="match status" value="1"/>
</dbReference>
<dbReference type="GO" id="GO:0008843">
    <property type="term" value="F:endochitinase activity"/>
    <property type="evidence" value="ECO:0007669"/>
    <property type="project" value="UniProtKB-EC"/>
</dbReference>
<evidence type="ECO:0000256" key="4">
    <source>
        <dbReference type="ARBA" id="ARBA00023024"/>
    </source>
</evidence>
<comment type="catalytic activity">
    <reaction evidence="1">
        <text>Random endo-hydrolysis of N-acetyl-beta-D-glucosaminide (1-&gt;4)-beta-linkages in chitin and chitodextrins.</text>
        <dbReference type="EC" id="3.2.1.14"/>
    </reaction>
</comment>
<name>A0A433QZN9_9FUNG</name>
<dbReference type="InterPro" id="IPR001223">
    <property type="entry name" value="Glyco_hydro18_cat"/>
</dbReference>
<dbReference type="InterPro" id="IPR018392">
    <property type="entry name" value="LysM"/>
</dbReference>
<dbReference type="GO" id="GO:0000272">
    <property type="term" value="P:polysaccharide catabolic process"/>
    <property type="evidence" value="ECO:0007669"/>
    <property type="project" value="UniProtKB-KW"/>
</dbReference>
<evidence type="ECO:0000259" key="11">
    <source>
        <dbReference type="PROSITE" id="PS51782"/>
    </source>
</evidence>
<keyword evidence="14" id="KW-1185">Reference proteome</keyword>
<evidence type="ECO:0000256" key="8">
    <source>
        <dbReference type="RuleBase" id="RU000489"/>
    </source>
</evidence>
<dbReference type="EMBL" id="RBNJ01000177">
    <property type="protein sequence ID" value="RUS35205.1"/>
    <property type="molecule type" value="Genomic_DNA"/>
</dbReference>
<keyword evidence="3 8" id="KW-0378">Hydrolase</keyword>
<evidence type="ECO:0000256" key="5">
    <source>
        <dbReference type="ARBA" id="ARBA00023277"/>
    </source>
</evidence>